<reference evidence="1 2" key="1">
    <citation type="submission" date="2023-10" db="EMBL/GenBank/DDBJ databases">
        <title>Draft genome sequence of Xylaria bambusicola isolate GMP-LS, the root and basal stem rot pathogen of sugarcane in Indonesia.</title>
        <authorList>
            <person name="Selvaraj P."/>
            <person name="Muralishankar V."/>
            <person name="Muruganantham S."/>
            <person name="Sp S."/>
            <person name="Haryani S."/>
            <person name="Lau K.J.X."/>
            <person name="Naqvi N.I."/>
        </authorList>
    </citation>
    <scope>NUCLEOTIDE SEQUENCE [LARGE SCALE GENOMIC DNA]</scope>
    <source>
        <strain evidence="1">GMP-LS</strain>
    </source>
</reference>
<dbReference type="EMBL" id="JAWHQM010000033">
    <property type="protein sequence ID" value="KAK5633530.1"/>
    <property type="molecule type" value="Genomic_DNA"/>
</dbReference>
<dbReference type="AlphaFoldDB" id="A0AAN7Z1F4"/>
<accession>A0AAN7Z1F4</accession>
<protein>
    <submittedName>
        <fullName evidence="1">Uncharacterized protein</fullName>
    </submittedName>
</protein>
<evidence type="ECO:0000313" key="1">
    <source>
        <dbReference type="EMBL" id="KAK5633530.1"/>
    </source>
</evidence>
<evidence type="ECO:0000313" key="2">
    <source>
        <dbReference type="Proteomes" id="UP001305414"/>
    </source>
</evidence>
<dbReference type="Proteomes" id="UP001305414">
    <property type="component" value="Unassembled WGS sequence"/>
</dbReference>
<proteinExistence type="predicted"/>
<gene>
    <name evidence="1" type="ORF">RRF57_009244</name>
</gene>
<keyword evidence="2" id="KW-1185">Reference proteome</keyword>
<name>A0AAN7Z1F4_9PEZI</name>
<organism evidence="1 2">
    <name type="scientific">Xylaria bambusicola</name>
    <dbReference type="NCBI Taxonomy" id="326684"/>
    <lineage>
        <taxon>Eukaryota</taxon>
        <taxon>Fungi</taxon>
        <taxon>Dikarya</taxon>
        <taxon>Ascomycota</taxon>
        <taxon>Pezizomycotina</taxon>
        <taxon>Sordariomycetes</taxon>
        <taxon>Xylariomycetidae</taxon>
        <taxon>Xylariales</taxon>
        <taxon>Xylariaceae</taxon>
        <taxon>Xylaria</taxon>
    </lineage>
</organism>
<comment type="caution">
    <text evidence="1">The sequence shown here is derived from an EMBL/GenBank/DDBJ whole genome shotgun (WGS) entry which is preliminary data.</text>
</comment>
<sequence length="165" mass="18498">MYVLDLGDKHDFVELAQQVADKRKARFLEAEKQFTAEKNVPVSKQPLDAFAGDYYHEAGTFFVRASLEDGGPGACFQGFEGNSYGLQIVEQDVFSFFMPRDDQAHRGRWPSANLDAFKFRFYTVAGDTIVGMKWTMEGVVKEPSTLTRTVIHSPPPGSQFTVQTS</sequence>